<dbReference type="SUPFAM" id="SSF51735">
    <property type="entry name" value="NAD(P)-binding Rossmann-fold domains"/>
    <property type="match status" value="1"/>
</dbReference>
<dbReference type="InterPro" id="IPR029903">
    <property type="entry name" value="RmlD-like-bd"/>
</dbReference>
<dbReference type="InterPro" id="IPR036291">
    <property type="entry name" value="NAD(P)-bd_dom_sf"/>
</dbReference>
<sequence>MAKRYAVTGLEGQVVRSLIERSAQHPELQIIPVGRPTLDLGRIETVEAALISANPDAIISCAAYTAVDQAETDEANAFAINAAAVGEVGRVAKALGIPVVHLSTDYVFDGEKTSAYLEDDPVNPLGAYGRTKLEGERLLASSGADHAILRTAWVYSAYGKNFLKTMLRLAETRDDLNVVADQIGNPTSALDIADAVIKVADNLLASDAASMRGIFHMTGTGDASWADFAAEIFSASRENDGPVAQVHPITTAEYPTPARRPKNSRLDCGKLAVAHGVIMPTWQSSTSDIVRRFLSA</sequence>
<keyword evidence="9" id="KW-1185">Reference proteome</keyword>
<dbReference type="InterPro" id="IPR005913">
    <property type="entry name" value="dTDP_dehydrorham_reduct"/>
</dbReference>
<dbReference type="EMBL" id="VIWP01000002">
    <property type="protein sequence ID" value="TWF57164.1"/>
    <property type="molecule type" value="Genomic_DNA"/>
</dbReference>
<dbReference type="OrthoDB" id="9803892at2"/>
<comment type="catalytic activity">
    <reaction evidence="5 6">
        <text>dTDP-beta-L-rhamnose + NADP(+) = dTDP-4-dehydro-beta-L-rhamnose + NADPH + H(+)</text>
        <dbReference type="Rhea" id="RHEA:21796"/>
        <dbReference type="ChEBI" id="CHEBI:15378"/>
        <dbReference type="ChEBI" id="CHEBI:57510"/>
        <dbReference type="ChEBI" id="CHEBI:57783"/>
        <dbReference type="ChEBI" id="CHEBI:58349"/>
        <dbReference type="ChEBI" id="CHEBI:62830"/>
        <dbReference type="EC" id="1.1.1.133"/>
    </reaction>
</comment>
<keyword evidence="6" id="KW-0521">NADP</keyword>
<dbReference type="NCBIfam" id="TIGR01214">
    <property type="entry name" value="rmlD"/>
    <property type="match status" value="1"/>
</dbReference>
<evidence type="ECO:0000313" key="9">
    <source>
        <dbReference type="Proteomes" id="UP000320653"/>
    </source>
</evidence>
<dbReference type="GO" id="GO:0008831">
    <property type="term" value="F:dTDP-4-dehydrorhamnose reductase activity"/>
    <property type="evidence" value="ECO:0007669"/>
    <property type="project" value="UniProtKB-EC"/>
</dbReference>
<comment type="pathway">
    <text evidence="1 6">Carbohydrate biosynthesis; dTDP-L-rhamnose biosynthesis.</text>
</comment>
<reference evidence="8 9" key="1">
    <citation type="submission" date="2019-06" db="EMBL/GenBank/DDBJ databases">
        <title>Sorghum-associated microbial communities from plants grown in Nebraska, USA.</title>
        <authorList>
            <person name="Schachtman D."/>
        </authorList>
    </citation>
    <scope>NUCLEOTIDE SEQUENCE [LARGE SCALE GENOMIC DNA]</scope>
    <source>
        <strain evidence="8 9">1225</strain>
    </source>
</reference>
<evidence type="ECO:0000256" key="1">
    <source>
        <dbReference type="ARBA" id="ARBA00004781"/>
    </source>
</evidence>
<comment type="caution">
    <text evidence="8">The sequence shown here is derived from an EMBL/GenBank/DDBJ whole genome shotgun (WGS) entry which is preliminary data.</text>
</comment>
<organism evidence="8 9">
    <name type="scientific">Neorhizobium alkalisoli</name>
    <dbReference type="NCBI Taxonomy" id="528178"/>
    <lineage>
        <taxon>Bacteria</taxon>
        <taxon>Pseudomonadati</taxon>
        <taxon>Pseudomonadota</taxon>
        <taxon>Alphaproteobacteria</taxon>
        <taxon>Hyphomicrobiales</taxon>
        <taxon>Rhizobiaceae</taxon>
        <taxon>Rhizobium/Agrobacterium group</taxon>
        <taxon>Neorhizobium</taxon>
    </lineage>
</organism>
<evidence type="ECO:0000256" key="2">
    <source>
        <dbReference type="ARBA" id="ARBA00010944"/>
    </source>
</evidence>
<dbReference type="RefSeq" id="WP_145635464.1">
    <property type="nucleotide sequence ID" value="NZ_VIWP01000002.1"/>
</dbReference>
<dbReference type="Gene3D" id="3.40.50.720">
    <property type="entry name" value="NAD(P)-binding Rossmann-like Domain"/>
    <property type="match status" value="1"/>
</dbReference>
<dbReference type="CDD" id="cd05254">
    <property type="entry name" value="dTDP_HR_like_SDR_e"/>
    <property type="match status" value="1"/>
</dbReference>
<evidence type="ECO:0000256" key="6">
    <source>
        <dbReference type="RuleBase" id="RU364082"/>
    </source>
</evidence>
<dbReference type="PANTHER" id="PTHR10491:SF4">
    <property type="entry name" value="METHIONINE ADENOSYLTRANSFERASE 2 SUBUNIT BETA"/>
    <property type="match status" value="1"/>
</dbReference>
<dbReference type="PANTHER" id="PTHR10491">
    <property type="entry name" value="DTDP-4-DEHYDRORHAMNOSE REDUCTASE"/>
    <property type="match status" value="1"/>
</dbReference>
<evidence type="ECO:0000313" key="8">
    <source>
        <dbReference type="EMBL" id="TWF57164.1"/>
    </source>
</evidence>
<keyword evidence="6" id="KW-0560">Oxidoreductase</keyword>
<dbReference type="EC" id="1.1.1.133" evidence="3 6"/>
<gene>
    <name evidence="8" type="ORF">FHW37_102805</name>
</gene>
<comment type="similarity">
    <text evidence="2 6">Belongs to the dTDP-4-dehydrorhamnose reductase family.</text>
</comment>
<dbReference type="UniPathway" id="UPA00124"/>
<name>A0A561R3H9_9HYPH</name>
<feature type="domain" description="RmlD-like substrate binding" evidence="7">
    <location>
        <begin position="7"/>
        <end position="293"/>
    </location>
</feature>
<dbReference type="Pfam" id="PF04321">
    <property type="entry name" value="RmlD_sub_bind"/>
    <property type="match status" value="1"/>
</dbReference>
<evidence type="ECO:0000256" key="4">
    <source>
        <dbReference type="ARBA" id="ARBA00017099"/>
    </source>
</evidence>
<evidence type="ECO:0000256" key="5">
    <source>
        <dbReference type="ARBA" id="ARBA00048200"/>
    </source>
</evidence>
<comment type="function">
    <text evidence="6">Catalyzes the reduction of dTDP-6-deoxy-L-lyxo-4-hexulose to yield dTDP-L-rhamnose.</text>
</comment>
<evidence type="ECO:0000256" key="3">
    <source>
        <dbReference type="ARBA" id="ARBA00012929"/>
    </source>
</evidence>
<comment type="cofactor">
    <cofactor evidence="6">
        <name>Mg(2+)</name>
        <dbReference type="ChEBI" id="CHEBI:18420"/>
    </cofactor>
    <text evidence="6">Binds 1 Mg(2+) ion per monomer.</text>
</comment>
<protein>
    <recommendedName>
        <fullName evidence="4 6">dTDP-4-dehydrorhamnose reductase</fullName>
        <ecNumber evidence="3 6">1.1.1.133</ecNumber>
    </recommendedName>
</protein>
<accession>A0A561R3H9</accession>
<dbReference type="Gene3D" id="3.90.25.10">
    <property type="entry name" value="UDP-galactose 4-epimerase, domain 1"/>
    <property type="match status" value="1"/>
</dbReference>
<dbReference type="Proteomes" id="UP000320653">
    <property type="component" value="Unassembled WGS sequence"/>
</dbReference>
<dbReference type="AlphaFoldDB" id="A0A561R3H9"/>
<dbReference type="GO" id="GO:0019305">
    <property type="term" value="P:dTDP-rhamnose biosynthetic process"/>
    <property type="evidence" value="ECO:0007669"/>
    <property type="project" value="UniProtKB-UniPathway"/>
</dbReference>
<proteinExistence type="inferred from homology"/>
<evidence type="ECO:0000259" key="7">
    <source>
        <dbReference type="Pfam" id="PF04321"/>
    </source>
</evidence>